<dbReference type="OMA" id="GYNAQYA"/>
<feature type="compositionally biased region" description="Basic and acidic residues" evidence="3">
    <location>
        <begin position="161"/>
        <end position="175"/>
    </location>
</feature>
<feature type="compositionally biased region" description="Basic and acidic residues" evidence="3">
    <location>
        <begin position="323"/>
        <end position="335"/>
    </location>
</feature>
<feature type="region of interest" description="Disordered" evidence="3">
    <location>
        <begin position="116"/>
        <end position="137"/>
    </location>
</feature>
<evidence type="ECO:0000256" key="1">
    <source>
        <dbReference type="ARBA" id="ARBA00022884"/>
    </source>
</evidence>
<dbReference type="GO" id="GO:0003729">
    <property type="term" value="F:mRNA binding"/>
    <property type="evidence" value="ECO:0007669"/>
    <property type="project" value="InterPro"/>
</dbReference>
<dbReference type="PROSITE" id="PS50102">
    <property type="entry name" value="RRM"/>
    <property type="match status" value="1"/>
</dbReference>
<reference evidence="5" key="2">
    <citation type="journal article" date="2022" name="Microb. Genom.">
        <title>A chromosome-scale genome assembly of the tomato pathogen Cladosporium fulvum reveals a compartmentalized genome architecture and the presence of a dispensable chromosome.</title>
        <authorList>
            <person name="Zaccaron A.Z."/>
            <person name="Chen L.H."/>
            <person name="Samaras A."/>
            <person name="Stergiopoulos I."/>
        </authorList>
    </citation>
    <scope>NUCLEOTIDE SEQUENCE</scope>
    <source>
        <strain evidence="5">Race5_Kim</strain>
    </source>
</reference>
<dbReference type="PANTHER" id="PTHR47640:SF11">
    <property type="entry name" value="RNA-BINDING PROTEIN 42"/>
    <property type="match status" value="1"/>
</dbReference>
<dbReference type="SUPFAM" id="SSF54928">
    <property type="entry name" value="RNA-binding domain, RBD"/>
    <property type="match status" value="1"/>
</dbReference>
<dbReference type="KEGG" id="ffu:CLAFUR5_09561"/>
<dbReference type="InterPro" id="IPR000504">
    <property type="entry name" value="RRM_dom"/>
</dbReference>
<dbReference type="InterPro" id="IPR012677">
    <property type="entry name" value="Nucleotide-bd_a/b_plait_sf"/>
</dbReference>
<dbReference type="SMART" id="SM00360">
    <property type="entry name" value="RRM"/>
    <property type="match status" value="1"/>
</dbReference>
<reference evidence="5" key="1">
    <citation type="submission" date="2021-12" db="EMBL/GenBank/DDBJ databases">
        <authorList>
            <person name="Zaccaron A."/>
            <person name="Stergiopoulos I."/>
        </authorList>
    </citation>
    <scope>NUCLEOTIDE SEQUENCE</scope>
    <source>
        <strain evidence="5">Race5_Kim</strain>
    </source>
</reference>
<dbReference type="OrthoDB" id="1749473at2759"/>
<feature type="compositionally biased region" description="Polar residues" evidence="3">
    <location>
        <begin position="30"/>
        <end position="42"/>
    </location>
</feature>
<feature type="domain" description="RRM" evidence="4">
    <location>
        <begin position="224"/>
        <end position="301"/>
    </location>
</feature>
<dbReference type="InterPro" id="IPR035979">
    <property type="entry name" value="RBD_domain_sf"/>
</dbReference>
<dbReference type="Pfam" id="PF00076">
    <property type="entry name" value="RRM_1"/>
    <property type="match status" value="1"/>
</dbReference>
<dbReference type="AlphaFoldDB" id="A0A9Q8UT27"/>
<accession>A0A9Q8UT27</accession>
<dbReference type="GeneID" id="71989439"/>
<dbReference type="EMBL" id="CP090171">
    <property type="protein sequence ID" value="UJO21431.1"/>
    <property type="molecule type" value="Genomic_DNA"/>
</dbReference>
<evidence type="ECO:0000259" key="4">
    <source>
        <dbReference type="PROSITE" id="PS50102"/>
    </source>
</evidence>
<organism evidence="5 6">
    <name type="scientific">Passalora fulva</name>
    <name type="common">Tomato leaf mold</name>
    <name type="synonym">Cladosporium fulvum</name>
    <dbReference type="NCBI Taxonomy" id="5499"/>
    <lineage>
        <taxon>Eukaryota</taxon>
        <taxon>Fungi</taxon>
        <taxon>Dikarya</taxon>
        <taxon>Ascomycota</taxon>
        <taxon>Pezizomycotina</taxon>
        <taxon>Dothideomycetes</taxon>
        <taxon>Dothideomycetidae</taxon>
        <taxon>Mycosphaerellales</taxon>
        <taxon>Mycosphaerellaceae</taxon>
        <taxon>Fulvia</taxon>
    </lineage>
</organism>
<sequence>MAKKNRNPGGGARGSGMSALGRQILDRAFANNSTAETSTPTAQHEIFDESPVPEQIQRYNPTCSWSFQEHFNHPQENQPEMDYNNYANSAYAGYGYAAPPGYNAQYAQQAQYQAAPPTINNPFKPPPPPPTTIYAGQNAQFDPDEQQLLAQWQSAYAPAEQQDRAKKGAKNDRADGSGAAPAGQRGAEAETKSKADDGKFTVVRKGGGESWEDKSLLEWDPTKFRIMVGNLAGEVTDDSLTKAFAAYGVNKARVIRDKRTTKSKGFGFVEFTDGEQGFKAAREMSGKYIGSHPVTIQRARTNVAPVVKKDSNKHRGKNNNYNKNKDNKQQQKDPLKANTGAGIEKKQAAKPAPGLKLLG</sequence>
<keyword evidence="6" id="KW-1185">Reference proteome</keyword>
<feature type="region of interest" description="Disordered" evidence="3">
    <location>
        <begin position="156"/>
        <end position="206"/>
    </location>
</feature>
<name>A0A9Q8UT27_PASFU</name>
<dbReference type="InterPro" id="IPR050825">
    <property type="entry name" value="RBM42_RBP45_47-like"/>
</dbReference>
<evidence type="ECO:0000256" key="3">
    <source>
        <dbReference type="SAM" id="MobiDB-lite"/>
    </source>
</evidence>
<feature type="region of interest" description="Disordered" evidence="3">
    <location>
        <begin position="1"/>
        <end position="49"/>
    </location>
</feature>
<evidence type="ECO:0000313" key="5">
    <source>
        <dbReference type="EMBL" id="UJO21431.1"/>
    </source>
</evidence>
<feature type="region of interest" description="Disordered" evidence="3">
    <location>
        <begin position="300"/>
        <end position="359"/>
    </location>
</feature>
<dbReference type="Gene3D" id="3.30.70.330">
    <property type="match status" value="1"/>
</dbReference>
<dbReference type="RefSeq" id="XP_047765797.1">
    <property type="nucleotide sequence ID" value="XM_047908709.1"/>
</dbReference>
<evidence type="ECO:0000256" key="2">
    <source>
        <dbReference type="PROSITE-ProRule" id="PRU00176"/>
    </source>
</evidence>
<dbReference type="Proteomes" id="UP000756132">
    <property type="component" value="Chromosome 9"/>
</dbReference>
<protein>
    <recommendedName>
        <fullName evidence="4">RRM domain-containing protein</fullName>
    </recommendedName>
</protein>
<dbReference type="PANTHER" id="PTHR47640">
    <property type="entry name" value="TRNA SELENOCYSTEINE 1-ASSOCIATED PROTEIN 1-RELATED-RELATED"/>
    <property type="match status" value="1"/>
</dbReference>
<keyword evidence="1 2" id="KW-0694">RNA-binding</keyword>
<feature type="compositionally biased region" description="Basic and acidic residues" evidence="3">
    <location>
        <begin position="187"/>
        <end position="199"/>
    </location>
</feature>
<proteinExistence type="predicted"/>
<evidence type="ECO:0000313" key="6">
    <source>
        <dbReference type="Proteomes" id="UP000756132"/>
    </source>
</evidence>
<gene>
    <name evidence="5" type="ORF">CLAFUR5_09561</name>
</gene>